<protein>
    <submittedName>
        <fullName evidence="2">Uncharacterized protein</fullName>
    </submittedName>
</protein>
<feature type="non-terminal residue" evidence="2">
    <location>
        <position position="1"/>
    </location>
</feature>
<feature type="region of interest" description="Disordered" evidence="1">
    <location>
        <begin position="1"/>
        <end position="22"/>
    </location>
</feature>
<accession>A0ABR4TK68</accession>
<name>A0ABR4TK68_9PROT</name>
<evidence type="ECO:0000313" key="2">
    <source>
        <dbReference type="EMBL" id="KEO52210.1"/>
    </source>
</evidence>
<reference evidence="2 3" key="1">
    <citation type="submission" date="2013-07" db="EMBL/GenBank/DDBJ databases">
        <title>Thalassospira permensis NBRC 106175 Genome Sequencing.</title>
        <authorList>
            <person name="Lai Q."/>
            <person name="Shao Z."/>
        </authorList>
    </citation>
    <scope>NUCLEOTIDE SEQUENCE [LARGE SCALE GENOMIC DNA]</scope>
    <source>
        <strain evidence="2 3">NBRC 106175</strain>
    </source>
</reference>
<keyword evidence="3" id="KW-1185">Reference proteome</keyword>
<evidence type="ECO:0000256" key="1">
    <source>
        <dbReference type="SAM" id="MobiDB-lite"/>
    </source>
</evidence>
<sequence length="47" mass="5086">SETGKTGELSGQVLATAQTASEKVENLRSRINGILEDLRQQARDRAS</sequence>
<dbReference type="EMBL" id="AUNC01000052">
    <property type="protein sequence ID" value="KEO52210.1"/>
    <property type="molecule type" value="Genomic_DNA"/>
</dbReference>
<evidence type="ECO:0000313" key="3">
    <source>
        <dbReference type="Proteomes" id="UP000027463"/>
    </source>
</evidence>
<gene>
    <name evidence="2" type="ORF">SMB34_21755</name>
</gene>
<comment type="caution">
    <text evidence="2">The sequence shown here is derived from an EMBL/GenBank/DDBJ whole genome shotgun (WGS) entry which is preliminary data.</text>
</comment>
<dbReference type="Proteomes" id="UP000027463">
    <property type="component" value="Unassembled WGS sequence"/>
</dbReference>
<proteinExistence type="predicted"/>
<organism evidence="2 3">
    <name type="scientific">Thalassospira permensis NBRC 106175</name>
    <dbReference type="NCBI Taxonomy" id="1353532"/>
    <lineage>
        <taxon>Bacteria</taxon>
        <taxon>Pseudomonadati</taxon>
        <taxon>Pseudomonadota</taxon>
        <taxon>Alphaproteobacteria</taxon>
        <taxon>Rhodospirillales</taxon>
        <taxon>Thalassospiraceae</taxon>
        <taxon>Thalassospira</taxon>
    </lineage>
</organism>